<gene>
    <name evidence="1" type="ORF">MNBD_GAMMA09-1551</name>
</gene>
<evidence type="ECO:0000313" key="1">
    <source>
        <dbReference type="EMBL" id="VAW69459.1"/>
    </source>
</evidence>
<sequence>MLKNKLYLILILGVLFPQQFVHGYELGTHARITNEALGRSVFTVQQLARQLGVEDEINPFGIYYYDSSVYGVSKRRRWLFEESGLRMPDGSAPLSIAGWLMRGAIREDDIPDYWPFLGKNPQDDPDGKIPRVRNHFYDPVNRRSLEVAGVSVGMDAPTWATGSEEAFGCPNCEDLSRRNHFTVMDAREAMYRALTGQDKFGNTAIGPNGQQADGSYNSAGVWNYLSNGDLSTLFSINDPQVSFWPVGLY</sequence>
<proteinExistence type="predicted"/>
<reference evidence="1" key="1">
    <citation type="submission" date="2018-06" db="EMBL/GenBank/DDBJ databases">
        <authorList>
            <person name="Zhirakovskaya E."/>
        </authorList>
    </citation>
    <scope>NUCLEOTIDE SEQUENCE</scope>
</reference>
<organism evidence="1">
    <name type="scientific">hydrothermal vent metagenome</name>
    <dbReference type="NCBI Taxonomy" id="652676"/>
    <lineage>
        <taxon>unclassified sequences</taxon>
        <taxon>metagenomes</taxon>
        <taxon>ecological metagenomes</taxon>
    </lineage>
</organism>
<dbReference type="EMBL" id="UOFI01000162">
    <property type="protein sequence ID" value="VAW69459.1"/>
    <property type="molecule type" value="Genomic_DNA"/>
</dbReference>
<protein>
    <submittedName>
        <fullName evidence="1">Uncharacterized protein</fullName>
    </submittedName>
</protein>
<dbReference type="AlphaFoldDB" id="A0A3B0Y5L5"/>
<name>A0A3B0Y5L5_9ZZZZ</name>
<accession>A0A3B0Y5L5</accession>